<dbReference type="AlphaFoldDB" id="A0A069CZ17"/>
<keyword evidence="3" id="KW-1185">Reference proteome</keyword>
<feature type="coiled-coil region" evidence="1">
    <location>
        <begin position="36"/>
        <end position="85"/>
    </location>
</feature>
<sequence>MNNFFKDLKSAWQDWQKVLSHLGTSIKALQSSLKELEATLSAVNAFQNEIQKKQAKLAFKNKAPLARIAEAKTRIETELAKYQRK</sequence>
<dbReference type="EMBL" id="DF820485">
    <property type="protein sequence ID" value="GAK30281.1"/>
    <property type="molecule type" value="Genomic_DNA"/>
</dbReference>
<reference evidence="3" key="1">
    <citation type="journal article" date="2014" name="Genome Announc.">
        <title>Draft genome sequence of Weissella oryzae SG25T, isolated from fermented rice grains.</title>
        <authorList>
            <person name="Tanizawa Y."/>
            <person name="Fujisawa T."/>
            <person name="Mochizuki T."/>
            <person name="Kaminuma E."/>
            <person name="Suzuki Y."/>
            <person name="Nakamura Y."/>
            <person name="Tohno M."/>
        </authorList>
    </citation>
    <scope>NUCLEOTIDE SEQUENCE [LARGE SCALE GENOMIC DNA]</scope>
    <source>
        <strain evidence="3">DSM 25784 / JCM 18191 / LMG 30913 / SG25</strain>
    </source>
</reference>
<dbReference type="Proteomes" id="UP000030643">
    <property type="component" value="Unassembled WGS sequence"/>
</dbReference>
<dbReference type="RefSeq" id="WP_190279602.1">
    <property type="nucleotide sequence ID" value="NZ_DF820485.1"/>
</dbReference>
<keyword evidence="1" id="KW-0175">Coiled coil</keyword>
<evidence type="ECO:0000313" key="2">
    <source>
        <dbReference type="EMBL" id="GAK30281.1"/>
    </source>
</evidence>
<protein>
    <submittedName>
        <fullName evidence="2">Uncharacterized protein</fullName>
    </submittedName>
</protein>
<proteinExistence type="predicted"/>
<gene>
    <name evidence="2" type="ORF">WOSG25_020780</name>
</gene>
<dbReference type="STRING" id="1329250.WOSG25_020780"/>
<accession>A0A069CZ17</accession>
<organism evidence="2 3">
    <name type="scientific">Weissella oryzae (strain DSM 25784 / JCM 18191 / LMG 30913 / SG25)</name>
    <dbReference type="NCBI Taxonomy" id="1329250"/>
    <lineage>
        <taxon>Bacteria</taxon>
        <taxon>Bacillati</taxon>
        <taxon>Bacillota</taxon>
        <taxon>Bacilli</taxon>
        <taxon>Lactobacillales</taxon>
        <taxon>Lactobacillaceae</taxon>
        <taxon>Weissella</taxon>
    </lineage>
</organism>
<name>A0A069CZ17_WEIOS</name>
<evidence type="ECO:0000313" key="3">
    <source>
        <dbReference type="Proteomes" id="UP000030643"/>
    </source>
</evidence>
<evidence type="ECO:0000256" key="1">
    <source>
        <dbReference type="SAM" id="Coils"/>
    </source>
</evidence>